<evidence type="ECO:0000313" key="2">
    <source>
        <dbReference type="Proteomes" id="UP001055811"/>
    </source>
</evidence>
<reference evidence="1 2" key="2">
    <citation type="journal article" date="2022" name="Mol. Ecol. Resour.">
        <title>The genomes of chicory, endive, great burdock and yacon provide insights into Asteraceae paleo-polyploidization history and plant inulin production.</title>
        <authorList>
            <person name="Fan W."/>
            <person name="Wang S."/>
            <person name="Wang H."/>
            <person name="Wang A."/>
            <person name="Jiang F."/>
            <person name="Liu H."/>
            <person name="Zhao H."/>
            <person name="Xu D."/>
            <person name="Zhang Y."/>
        </authorList>
    </citation>
    <scope>NUCLEOTIDE SEQUENCE [LARGE SCALE GENOMIC DNA]</scope>
    <source>
        <strain evidence="2">cv. Punajuju</strain>
        <tissue evidence="1">Leaves</tissue>
    </source>
</reference>
<proteinExistence type="predicted"/>
<reference evidence="2" key="1">
    <citation type="journal article" date="2022" name="Mol. Ecol. Resour.">
        <title>The genomes of chicory, endive, great burdock and yacon provide insights into Asteraceae palaeo-polyploidization history and plant inulin production.</title>
        <authorList>
            <person name="Fan W."/>
            <person name="Wang S."/>
            <person name="Wang H."/>
            <person name="Wang A."/>
            <person name="Jiang F."/>
            <person name="Liu H."/>
            <person name="Zhao H."/>
            <person name="Xu D."/>
            <person name="Zhang Y."/>
        </authorList>
    </citation>
    <scope>NUCLEOTIDE SEQUENCE [LARGE SCALE GENOMIC DNA]</scope>
    <source>
        <strain evidence="2">cv. Punajuju</strain>
    </source>
</reference>
<dbReference type="EMBL" id="CM042014">
    <property type="protein sequence ID" value="KAI3721624.1"/>
    <property type="molecule type" value="Genomic_DNA"/>
</dbReference>
<dbReference type="Proteomes" id="UP001055811">
    <property type="component" value="Linkage Group LG06"/>
</dbReference>
<name>A0ACB9BH04_CICIN</name>
<gene>
    <name evidence="1" type="ORF">L2E82_32641</name>
</gene>
<sequence>MFFTCKSQSCNGNYVTFKKNGVVKSSLQANSSEVKLDHIIDKCSLEHKVQEDDKNAFDALPHVRHLNELQKDDLSGKVVMVRFDSNILLGEKQNQQSKTFITALSTIKYLHESGAKVILISSWSIKTNSNVHSLDSLSAYMSSILKL</sequence>
<organism evidence="1 2">
    <name type="scientific">Cichorium intybus</name>
    <name type="common">Chicory</name>
    <dbReference type="NCBI Taxonomy" id="13427"/>
    <lineage>
        <taxon>Eukaryota</taxon>
        <taxon>Viridiplantae</taxon>
        <taxon>Streptophyta</taxon>
        <taxon>Embryophyta</taxon>
        <taxon>Tracheophyta</taxon>
        <taxon>Spermatophyta</taxon>
        <taxon>Magnoliopsida</taxon>
        <taxon>eudicotyledons</taxon>
        <taxon>Gunneridae</taxon>
        <taxon>Pentapetalae</taxon>
        <taxon>asterids</taxon>
        <taxon>campanulids</taxon>
        <taxon>Asterales</taxon>
        <taxon>Asteraceae</taxon>
        <taxon>Cichorioideae</taxon>
        <taxon>Cichorieae</taxon>
        <taxon>Cichoriinae</taxon>
        <taxon>Cichorium</taxon>
    </lineage>
</organism>
<accession>A0ACB9BH04</accession>
<comment type="caution">
    <text evidence="1">The sequence shown here is derived from an EMBL/GenBank/DDBJ whole genome shotgun (WGS) entry which is preliminary data.</text>
</comment>
<evidence type="ECO:0000313" key="1">
    <source>
        <dbReference type="EMBL" id="KAI3721624.1"/>
    </source>
</evidence>
<protein>
    <submittedName>
        <fullName evidence="1">Uncharacterized protein</fullName>
    </submittedName>
</protein>
<keyword evidence="2" id="KW-1185">Reference proteome</keyword>